<dbReference type="Pfam" id="PF00005">
    <property type="entry name" value="ABC_tran"/>
    <property type="match status" value="1"/>
</dbReference>
<dbReference type="GO" id="GO:0016887">
    <property type="term" value="F:ATP hydrolysis activity"/>
    <property type="evidence" value="ECO:0007669"/>
    <property type="project" value="InterPro"/>
</dbReference>
<comment type="caution">
    <text evidence="3">The sequence shown here is derived from an EMBL/GenBank/DDBJ whole genome shotgun (WGS) entry which is preliminary data.</text>
</comment>
<dbReference type="SUPFAM" id="SSF52540">
    <property type="entry name" value="P-loop containing nucleoside triphosphate hydrolases"/>
    <property type="match status" value="1"/>
</dbReference>
<accession>A0A9D3ZID2</accession>
<proteinExistence type="predicted"/>
<evidence type="ECO:0000313" key="4">
    <source>
        <dbReference type="Proteomes" id="UP000828251"/>
    </source>
</evidence>
<gene>
    <name evidence="3" type="ORF">J1N35_040529</name>
</gene>
<dbReference type="InterPro" id="IPR027417">
    <property type="entry name" value="P-loop_NTPase"/>
</dbReference>
<dbReference type="OrthoDB" id="6500128at2759"/>
<dbReference type="Proteomes" id="UP000828251">
    <property type="component" value="Unassembled WGS sequence"/>
</dbReference>
<dbReference type="Gene3D" id="3.40.50.300">
    <property type="entry name" value="P-loop containing nucleotide triphosphate hydrolases"/>
    <property type="match status" value="1"/>
</dbReference>
<feature type="domain" description="ABC transporter" evidence="2">
    <location>
        <begin position="40"/>
        <end position="73"/>
    </location>
</feature>
<keyword evidence="4" id="KW-1185">Reference proteome</keyword>
<reference evidence="3 4" key="1">
    <citation type="journal article" date="2021" name="Plant Biotechnol. J.">
        <title>Multi-omics assisted identification of the key and species-specific regulatory components of drought-tolerant mechanisms in Gossypium stocksii.</title>
        <authorList>
            <person name="Yu D."/>
            <person name="Ke L."/>
            <person name="Zhang D."/>
            <person name="Wu Y."/>
            <person name="Sun Y."/>
            <person name="Mei J."/>
            <person name="Sun J."/>
            <person name="Sun Y."/>
        </authorList>
    </citation>
    <scope>NUCLEOTIDE SEQUENCE [LARGE SCALE GENOMIC DNA]</scope>
    <source>
        <strain evidence="4">cv. E1</strain>
        <tissue evidence="3">Leaf</tissue>
    </source>
</reference>
<protein>
    <recommendedName>
        <fullName evidence="2">ABC transporter domain-containing protein</fullName>
    </recommendedName>
</protein>
<dbReference type="EMBL" id="JAIQCV010000012">
    <property type="protein sequence ID" value="KAH1038786.1"/>
    <property type="molecule type" value="Genomic_DNA"/>
</dbReference>
<dbReference type="GO" id="GO:0005524">
    <property type="term" value="F:ATP binding"/>
    <property type="evidence" value="ECO:0007669"/>
    <property type="project" value="InterPro"/>
</dbReference>
<evidence type="ECO:0000313" key="3">
    <source>
        <dbReference type="EMBL" id="KAH1038786.1"/>
    </source>
</evidence>
<sequence>MVSALPHGRIVMWISLEDFLKAAVSFSLFLKQISFLFAGSWQIRHGEAVGIIGPFGTGKSTILKIIAGLLAPNKVFQSAALFDSLIVRENVVVLL</sequence>
<dbReference type="PANTHER" id="PTHR43023">
    <property type="entry name" value="PROTEIN TRIGALACTOSYLDIACYLGLYCEROL 3, CHLOROPLASTIC"/>
    <property type="match status" value="1"/>
</dbReference>
<dbReference type="InterPro" id="IPR003439">
    <property type="entry name" value="ABC_transporter-like_ATP-bd"/>
</dbReference>
<dbReference type="PANTHER" id="PTHR43023:SF3">
    <property type="entry name" value="PROTEIN TRIGALACTOSYLDIACYLGLYCEROL 3, CHLOROPLASTIC"/>
    <property type="match status" value="1"/>
</dbReference>
<evidence type="ECO:0000259" key="2">
    <source>
        <dbReference type="Pfam" id="PF00005"/>
    </source>
</evidence>
<organism evidence="3 4">
    <name type="scientific">Gossypium stocksii</name>
    <dbReference type="NCBI Taxonomy" id="47602"/>
    <lineage>
        <taxon>Eukaryota</taxon>
        <taxon>Viridiplantae</taxon>
        <taxon>Streptophyta</taxon>
        <taxon>Embryophyta</taxon>
        <taxon>Tracheophyta</taxon>
        <taxon>Spermatophyta</taxon>
        <taxon>Magnoliopsida</taxon>
        <taxon>eudicotyledons</taxon>
        <taxon>Gunneridae</taxon>
        <taxon>Pentapetalae</taxon>
        <taxon>rosids</taxon>
        <taxon>malvids</taxon>
        <taxon>Malvales</taxon>
        <taxon>Malvaceae</taxon>
        <taxon>Malvoideae</taxon>
        <taxon>Gossypium</taxon>
    </lineage>
</organism>
<name>A0A9D3ZID2_9ROSI</name>
<dbReference type="AlphaFoldDB" id="A0A9D3ZID2"/>
<evidence type="ECO:0000256" key="1">
    <source>
        <dbReference type="ARBA" id="ARBA00022448"/>
    </source>
</evidence>
<keyword evidence="1" id="KW-0813">Transport</keyword>